<accession>A0AAP5I7T2</accession>
<dbReference type="Gene3D" id="3.40.50.12780">
    <property type="entry name" value="N-terminal domain of ligase-like"/>
    <property type="match status" value="1"/>
</dbReference>
<feature type="domain" description="AMP-dependent synthetase/ligase" evidence="1">
    <location>
        <begin position="56"/>
        <end position="398"/>
    </location>
</feature>
<evidence type="ECO:0000313" key="3">
    <source>
        <dbReference type="EMBL" id="MDR9895167.1"/>
    </source>
</evidence>
<dbReference type="InterPro" id="IPR000873">
    <property type="entry name" value="AMP-dep_synth/lig_dom"/>
</dbReference>
<organism evidence="3 4">
    <name type="scientific">Aetokthonos hydrillicola Thurmond2011</name>
    <dbReference type="NCBI Taxonomy" id="2712845"/>
    <lineage>
        <taxon>Bacteria</taxon>
        <taxon>Bacillati</taxon>
        <taxon>Cyanobacteriota</taxon>
        <taxon>Cyanophyceae</taxon>
        <taxon>Nostocales</taxon>
        <taxon>Hapalosiphonaceae</taxon>
        <taxon>Aetokthonos</taxon>
    </lineage>
</organism>
<dbReference type="SUPFAM" id="SSF56801">
    <property type="entry name" value="Acetyl-CoA synthetase-like"/>
    <property type="match status" value="1"/>
</dbReference>
<comment type="caution">
    <text evidence="3">The sequence shown here is derived from an EMBL/GenBank/DDBJ whole genome shotgun (WGS) entry which is preliminary data.</text>
</comment>
<dbReference type="Pfam" id="PF00501">
    <property type="entry name" value="AMP-binding"/>
    <property type="match status" value="1"/>
</dbReference>
<keyword evidence="3" id="KW-0436">Ligase</keyword>
<dbReference type="PANTHER" id="PTHR24096">
    <property type="entry name" value="LONG-CHAIN-FATTY-ACID--COA LIGASE"/>
    <property type="match status" value="1"/>
</dbReference>
<dbReference type="CDD" id="cd04433">
    <property type="entry name" value="AFD_class_I"/>
    <property type="match status" value="1"/>
</dbReference>
<dbReference type="RefSeq" id="WP_208338725.1">
    <property type="nucleotide sequence ID" value="NZ_CAWQFN010000191.1"/>
</dbReference>
<dbReference type="GO" id="GO:0016405">
    <property type="term" value="F:CoA-ligase activity"/>
    <property type="evidence" value="ECO:0007669"/>
    <property type="project" value="TreeGrafter"/>
</dbReference>
<evidence type="ECO:0000313" key="4">
    <source>
        <dbReference type="Proteomes" id="UP000667802"/>
    </source>
</evidence>
<dbReference type="InterPro" id="IPR045851">
    <property type="entry name" value="AMP-bd_C_sf"/>
</dbReference>
<name>A0AAP5I7T2_9CYAN</name>
<reference evidence="4" key="1">
    <citation type="journal article" date="2021" name="Science">
        <title>Hunting the eagle killer: A cyanobacterial neurotoxin causes vacuolar myelinopathy.</title>
        <authorList>
            <person name="Breinlinger S."/>
            <person name="Phillips T.J."/>
            <person name="Haram B.N."/>
            <person name="Mares J."/>
            <person name="Martinez Yerena J.A."/>
            <person name="Hrouzek P."/>
            <person name="Sobotka R."/>
            <person name="Henderson W.M."/>
            <person name="Schmieder P."/>
            <person name="Williams S.M."/>
            <person name="Lauderdale J.D."/>
            <person name="Wilde H.D."/>
            <person name="Gerrin W."/>
            <person name="Kust A."/>
            <person name="Washington J.W."/>
            <person name="Wagner C."/>
            <person name="Geier B."/>
            <person name="Liebeke M."/>
            <person name="Enke H."/>
            <person name="Niedermeyer T.H.J."/>
            <person name="Wilde S.B."/>
        </authorList>
    </citation>
    <scope>NUCLEOTIDE SEQUENCE [LARGE SCALE GENOMIC DNA]</scope>
    <source>
        <strain evidence="4">Thurmond2011</strain>
    </source>
</reference>
<evidence type="ECO:0000259" key="1">
    <source>
        <dbReference type="Pfam" id="PF00501"/>
    </source>
</evidence>
<dbReference type="Pfam" id="PF13193">
    <property type="entry name" value="AMP-binding_C"/>
    <property type="match status" value="1"/>
</dbReference>
<evidence type="ECO:0000259" key="2">
    <source>
        <dbReference type="Pfam" id="PF13193"/>
    </source>
</evidence>
<protein>
    <submittedName>
        <fullName evidence="3">Acyl--CoA ligase</fullName>
    </submittedName>
</protein>
<dbReference type="Gene3D" id="3.30.300.30">
    <property type="match status" value="1"/>
</dbReference>
<dbReference type="AlphaFoldDB" id="A0AAP5I7T2"/>
<keyword evidence="4" id="KW-1185">Reference proteome</keyword>
<dbReference type="InterPro" id="IPR025110">
    <property type="entry name" value="AMP-bd_C"/>
</dbReference>
<feature type="domain" description="AMP-binding enzyme C-terminal" evidence="2">
    <location>
        <begin position="451"/>
        <end position="525"/>
    </location>
</feature>
<dbReference type="EMBL" id="JAALHA020000004">
    <property type="protein sequence ID" value="MDR9895167.1"/>
    <property type="molecule type" value="Genomic_DNA"/>
</dbReference>
<dbReference type="InterPro" id="IPR042099">
    <property type="entry name" value="ANL_N_sf"/>
</dbReference>
<proteinExistence type="predicted"/>
<dbReference type="InterPro" id="IPR020845">
    <property type="entry name" value="AMP-binding_CS"/>
</dbReference>
<gene>
    <name evidence="3" type="ORF">G7B40_011395</name>
</gene>
<dbReference type="Proteomes" id="UP000667802">
    <property type="component" value="Unassembled WGS sequence"/>
</dbReference>
<dbReference type="PROSITE" id="PS00455">
    <property type="entry name" value="AMP_BINDING"/>
    <property type="match status" value="1"/>
</dbReference>
<sequence length="560" mass="62711">MTTKNTILPLYKRIQLFFNKKLGCGNFLNFAVANNPYRDNDIFFLEQPFKTFTGDTINSFSLSLLKNVVDKYASWYYESGICENDPVAIYLEDGIGYFIHYLALNNIGAIPVLVNGLMQYEIAADFIRRVGAIALYTDEKHLNNISEHVKDNILLKFITTDAQNSLAQNQHGNMKLPRWYPYSPTDSHPIMLSHSSGTTGNPKAVIFQHKQFFIGKRIRLLKFPASRFDKFLFALPSSHSAGISYFMTSTLLGLPTMVLSNVSGHNAINYLRKFNPSLVAAFPQTYAEIASEPLEEGEFSSVKMWFNTGDAAHEAHIKALVTAGNPKSVFIDGLGASELGMALFNKVSSRQTTLFGRYMGKPRSFVKPVVLDEQGNILGPHEVGLLGIKSPTITPGYWNDSNKTLKSYKQGYWTSGDLAYTDKNGNFYHLDRSVDAIECSSGMVYSLLVEEVILKQNTEVADCAVIGVPNKHGKSSLIALVKMKSEKNIKASILLDAINKDISDLTAEKLTSLLIVREFPVGPTGKVLKRKLREEYKNFLLDSETELRSHKYEDLAYFEN</sequence>